<keyword evidence="2" id="KW-0732">Signal</keyword>
<dbReference type="SUPFAM" id="SSF48452">
    <property type="entry name" value="TPR-like"/>
    <property type="match status" value="1"/>
</dbReference>
<dbReference type="SMART" id="SM00028">
    <property type="entry name" value="TPR"/>
    <property type="match status" value="4"/>
</dbReference>
<keyword evidence="4" id="KW-1185">Reference proteome</keyword>
<dbReference type="Proteomes" id="UP000515472">
    <property type="component" value="Chromosome"/>
</dbReference>
<accession>A0A7R7FRT5</accession>
<name>A0A7R7FRT5_9BACT</name>
<protein>
    <recommendedName>
        <fullName evidence="5">DUF560 domain-containing protein</fullName>
    </recommendedName>
</protein>
<feature type="repeat" description="TPR" evidence="1">
    <location>
        <begin position="134"/>
        <end position="167"/>
    </location>
</feature>
<feature type="signal peptide" evidence="2">
    <location>
        <begin position="1"/>
        <end position="33"/>
    </location>
</feature>
<dbReference type="EMBL" id="AP023213">
    <property type="protein sequence ID" value="BCO11148.1"/>
    <property type="molecule type" value="Genomic_DNA"/>
</dbReference>
<dbReference type="SUPFAM" id="SSF56935">
    <property type="entry name" value="Porins"/>
    <property type="match status" value="1"/>
</dbReference>
<evidence type="ECO:0000256" key="2">
    <source>
        <dbReference type="SAM" id="SignalP"/>
    </source>
</evidence>
<dbReference type="Pfam" id="PF13174">
    <property type="entry name" value="TPR_6"/>
    <property type="match status" value="1"/>
</dbReference>
<gene>
    <name evidence="3" type="ORF">GEOBRER4_n0297</name>
</gene>
<organism evidence="3 4">
    <name type="scientific">Citrifermentans bremense</name>
    <dbReference type="NCBI Taxonomy" id="60035"/>
    <lineage>
        <taxon>Bacteria</taxon>
        <taxon>Pseudomonadati</taxon>
        <taxon>Thermodesulfobacteriota</taxon>
        <taxon>Desulfuromonadia</taxon>
        <taxon>Geobacterales</taxon>
        <taxon>Geobacteraceae</taxon>
        <taxon>Citrifermentans</taxon>
    </lineage>
</organism>
<feature type="chain" id="PRO_5031420559" description="DUF560 domain-containing protein" evidence="2">
    <location>
        <begin position="34"/>
        <end position="513"/>
    </location>
</feature>
<dbReference type="Pfam" id="PF10082">
    <property type="entry name" value="BBP2_2"/>
    <property type="match status" value="1"/>
</dbReference>
<keyword evidence="1" id="KW-0802">TPR repeat</keyword>
<dbReference type="AlphaFoldDB" id="A0A7R7FRT5"/>
<evidence type="ECO:0000313" key="4">
    <source>
        <dbReference type="Proteomes" id="UP000515472"/>
    </source>
</evidence>
<evidence type="ECO:0008006" key="5">
    <source>
        <dbReference type="Google" id="ProtNLM"/>
    </source>
</evidence>
<dbReference type="PROSITE" id="PS50005">
    <property type="entry name" value="TPR"/>
    <property type="match status" value="1"/>
</dbReference>
<reference evidence="3 4" key="1">
    <citation type="submission" date="2020-06" db="EMBL/GenBank/DDBJ databases">
        <title>Interaction of electrochemicaly active bacteria, Geobacter bremensis R4 on different carbon anode.</title>
        <authorList>
            <person name="Meng L."/>
            <person name="Yoshida N."/>
        </authorList>
    </citation>
    <scope>NUCLEOTIDE SEQUENCE [LARGE SCALE GENOMIC DNA]</scope>
    <source>
        <strain evidence="3 4">R4</strain>
    </source>
</reference>
<proteinExistence type="predicted"/>
<dbReference type="Gene3D" id="1.25.40.10">
    <property type="entry name" value="Tetratricopeptide repeat domain"/>
    <property type="match status" value="2"/>
</dbReference>
<evidence type="ECO:0000256" key="1">
    <source>
        <dbReference type="PROSITE-ProRule" id="PRU00339"/>
    </source>
</evidence>
<dbReference type="InterPro" id="IPR018759">
    <property type="entry name" value="BBP2_2"/>
</dbReference>
<sequence length="513" mass="55883">MVLTLGGMPVIKTASLAAAALVAALTFGAPAQAANLDEGIVQYRMENFEEALALLQKARAEQPESSLAAFYLGMARKQGGDIAGAIKDLTDAATLKPPVLDAYLELADAWHVQGDDDKALEWANRSEAAGVNPARSAFLKGIILAGLGKTDEAVASFEKAKGLDPSLNQPAQLQIAMAMAGSRKLTRARDALRAVVAADPNSEIAGYAREYEQSFTRILESYRPLHLTLGLNYLYDDNAISSPSNAGARAQIGNPTGQRDHAFMGSFRLDYTPLLENDYTFSAQYLVQSTKYGDTNTAEENPSTVINSLTVNPGRSFGNSIFSLPINFSHVFLKEKEYQVLVTVRPTWSWQAAPQHILQAAANFTRRDMLQDPLVQDEDRDANIGGASAGYIFSYGDQGGMAALRYDFSYDNARGVNWKNRGHRYSASGVIPLSAALKFNLSGEVSTQDYFKTNTVFDVQRDDTTWFGTAGLSWNLTGNVALLAQYSHTTAKSNIKVYDYNRNTFSTGIEFSF</sequence>
<dbReference type="InterPro" id="IPR019734">
    <property type="entry name" value="TPR_rpt"/>
</dbReference>
<evidence type="ECO:0000313" key="3">
    <source>
        <dbReference type="EMBL" id="BCO11148.1"/>
    </source>
</evidence>
<dbReference type="Pfam" id="PF13432">
    <property type="entry name" value="TPR_16"/>
    <property type="match status" value="1"/>
</dbReference>
<dbReference type="InterPro" id="IPR011990">
    <property type="entry name" value="TPR-like_helical_dom_sf"/>
</dbReference>
<dbReference type="Pfam" id="PF13181">
    <property type="entry name" value="TPR_8"/>
    <property type="match status" value="1"/>
</dbReference>